<dbReference type="InterPro" id="IPR001878">
    <property type="entry name" value="Znf_CCHC"/>
</dbReference>
<comment type="caution">
    <text evidence="5">The sequence shown here is derived from an EMBL/GenBank/DDBJ whole genome shotgun (WGS) entry which is preliminary data.</text>
</comment>
<accession>A0AAE2BWP0</accession>
<feature type="compositionally biased region" description="Low complexity" evidence="2">
    <location>
        <begin position="1"/>
        <end position="13"/>
    </location>
</feature>
<evidence type="ECO:0000256" key="2">
    <source>
        <dbReference type="SAM" id="MobiDB-lite"/>
    </source>
</evidence>
<evidence type="ECO:0000313" key="5">
    <source>
        <dbReference type="EMBL" id="KAK4400547.1"/>
    </source>
</evidence>
<dbReference type="Proteomes" id="UP001289374">
    <property type="component" value="Unassembled WGS sequence"/>
</dbReference>
<reference evidence="5" key="2">
    <citation type="journal article" date="2024" name="Plant">
        <title>Genomic evolution and insights into agronomic trait innovations of Sesamum species.</title>
        <authorList>
            <person name="Miao H."/>
            <person name="Wang L."/>
            <person name="Qu L."/>
            <person name="Liu H."/>
            <person name="Sun Y."/>
            <person name="Le M."/>
            <person name="Wang Q."/>
            <person name="Wei S."/>
            <person name="Zheng Y."/>
            <person name="Lin W."/>
            <person name="Duan Y."/>
            <person name="Cao H."/>
            <person name="Xiong S."/>
            <person name="Wang X."/>
            <person name="Wei L."/>
            <person name="Li C."/>
            <person name="Ma Q."/>
            <person name="Ju M."/>
            <person name="Zhao R."/>
            <person name="Li G."/>
            <person name="Mu C."/>
            <person name="Tian Q."/>
            <person name="Mei H."/>
            <person name="Zhang T."/>
            <person name="Gao T."/>
            <person name="Zhang H."/>
        </authorList>
    </citation>
    <scope>NUCLEOTIDE SEQUENCE</scope>
    <source>
        <strain evidence="5">K16</strain>
    </source>
</reference>
<feature type="region of interest" description="Disordered" evidence="2">
    <location>
        <begin position="1"/>
        <end position="28"/>
    </location>
</feature>
<feature type="transmembrane region" description="Helical" evidence="3">
    <location>
        <begin position="595"/>
        <end position="614"/>
    </location>
</feature>
<protein>
    <recommendedName>
        <fullName evidence="4">CCHC-type domain-containing protein</fullName>
    </recommendedName>
</protein>
<feature type="domain" description="CCHC-type" evidence="4">
    <location>
        <begin position="255"/>
        <end position="270"/>
    </location>
</feature>
<gene>
    <name evidence="5" type="ORF">Sango_1160800</name>
</gene>
<evidence type="ECO:0000256" key="1">
    <source>
        <dbReference type="PROSITE-ProRule" id="PRU00047"/>
    </source>
</evidence>
<dbReference type="EMBL" id="JACGWL010000006">
    <property type="protein sequence ID" value="KAK4400547.1"/>
    <property type="molecule type" value="Genomic_DNA"/>
</dbReference>
<keyword evidence="1" id="KW-0863">Zinc-finger</keyword>
<dbReference type="PANTHER" id="PTHR31286">
    <property type="entry name" value="GLYCINE-RICH CELL WALL STRUCTURAL PROTEIN 1.8-LIKE"/>
    <property type="match status" value="1"/>
</dbReference>
<keyword evidence="3" id="KW-1133">Transmembrane helix</keyword>
<dbReference type="PROSITE" id="PS50158">
    <property type="entry name" value="ZF_CCHC"/>
    <property type="match status" value="1"/>
</dbReference>
<proteinExistence type="predicted"/>
<sequence>MPAIGTAPAIPTPEKSLPPPWTSAAPPPPAATAASLYSGFSLLQPSVAWSPSPPPLLIGTAPAVPSPKILICNVPLKPISDFNLSDDKIAAAFHNSSRKTLNYIPPSVQNGEVLVRPTIDMIREDQIAGTLLLSDISLESGLISIILMIFFTEMELGMVPRKLKHTEVPVWIKLRHLPVELWTTDGLTMVASVIGRPLYLDAITRACTRLEFARVCVMLNVNSKLPKHIVIMMPNEHGGKSACKVDVEYEWLPPKCTNCTSLGHATKDCPLTKPVKPAVSVYVRKNQIPTPDSRRGDPVAPPDPVIDHPVTSIDIESDEQLKHRRDKAIWNVRGLNMRIIRSPCETSSSNSGYTLSLYWKLGLCHQMFVGCKRVYYLDGRGLWIILVLGLTDLAVTVDLPWLVGGDFNAVLDMSVTGLISLPVQGERFSWHNCSTDGQSLWKRLDRMFVNDAWMERWPNHFLPALPTTCDWYTDVFNHAKTESPQTGVRLSKEKKGELAMNIKLASGFLEIAQKLLQVDRHNSLVLQLKNCCRRANKRIFQISDSDGLVQRDPTTISNVFVAYFQGLLGGDRRIGSSTFTFYARGLGIFSRRMKLVLLSALLLLMMLKLLCLTLRKTKHQGQMVFPQELKLFQLSFADDLLLFCKVDVQSVNLFRRGLDLFASLSGLHTNPQKSQLIISKAASGLRDTLLETLGFQEGHLPVRYLGLPLISARISIADCQPLLLKIDSRIKGWEGVQLSFAGRVQLIKSVLVSLEVYWAMAFFAEGDYQRDD</sequence>
<keyword evidence="1" id="KW-0862">Zinc</keyword>
<keyword evidence="6" id="KW-1185">Reference proteome</keyword>
<keyword evidence="3" id="KW-0472">Membrane</keyword>
<keyword evidence="3" id="KW-0812">Transmembrane</keyword>
<dbReference type="InterPro" id="IPR036691">
    <property type="entry name" value="Endo/exonu/phosph_ase_sf"/>
</dbReference>
<name>A0AAE2BWP0_9LAMI</name>
<organism evidence="5 6">
    <name type="scientific">Sesamum angolense</name>
    <dbReference type="NCBI Taxonomy" id="2727404"/>
    <lineage>
        <taxon>Eukaryota</taxon>
        <taxon>Viridiplantae</taxon>
        <taxon>Streptophyta</taxon>
        <taxon>Embryophyta</taxon>
        <taxon>Tracheophyta</taxon>
        <taxon>Spermatophyta</taxon>
        <taxon>Magnoliopsida</taxon>
        <taxon>eudicotyledons</taxon>
        <taxon>Gunneridae</taxon>
        <taxon>Pentapetalae</taxon>
        <taxon>asterids</taxon>
        <taxon>lamiids</taxon>
        <taxon>Lamiales</taxon>
        <taxon>Pedaliaceae</taxon>
        <taxon>Sesamum</taxon>
    </lineage>
</organism>
<reference evidence="5" key="1">
    <citation type="submission" date="2020-06" db="EMBL/GenBank/DDBJ databases">
        <authorList>
            <person name="Li T."/>
            <person name="Hu X."/>
            <person name="Zhang T."/>
            <person name="Song X."/>
            <person name="Zhang H."/>
            <person name="Dai N."/>
            <person name="Sheng W."/>
            <person name="Hou X."/>
            <person name="Wei L."/>
        </authorList>
    </citation>
    <scope>NUCLEOTIDE SEQUENCE</scope>
    <source>
        <strain evidence="5">K16</strain>
        <tissue evidence="5">Leaf</tissue>
    </source>
</reference>
<dbReference type="GO" id="GO:0003676">
    <property type="term" value="F:nucleic acid binding"/>
    <property type="evidence" value="ECO:0007669"/>
    <property type="project" value="InterPro"/>
</dbReference>
<feature type="compositionally biased region" description="Pro residues" evidence="2">
    <location>
        <begin position="16"/>
        <end position="28"/>
    </location>
</feature>
<dbReference type="InterPro" id="IPR040256">
    <property type="entry name" value="At4g02000-like"/>
</dbReference>
<keyword evidence="1" id="KW-0479">Metal-binding</keyword>
<dbReference type="GO" id="GO:0008270">
    <property type="term" value="F:zinc ion binding"/>
    <property type="evidence" value="ECO:0007669"/>
    <property type="project" value="UniProtKB-KW"/>
</dbReference>
<evidence type="ECO:0000259" key="4">
    <source>
        <dbReference type="PROSITE" id="PS50158"/>
    </source>
</evidence>
<dbReference type="AlphaFoldDB" id="A0AAE2BWP0"/>
<dbReference type="SUPFAM" id="SSF56219">
    <property type="entry name" value="DNase I-like"/>
    <property type="match status" value="1"/>
</dbReference>
<evidence type="ECO:0000313" key="6">
    <source>
        <dbReference type="Proteomes" id="UP001289374"/>
    </source>
</evidence>
<dbReference type="PANTHER" id="PTHR31286:SF180">
    <property type="entry name" value="OS10G0362600 PROTEIN"/>
    <property type="match status" value="1"/>
</dbReference>
<evidence type="ECO:0000256" key="3">
    <source>
        <dbReference type="SAM" id="Phobius"/>
    </source>
</evidence>